<dbReference type="RefSeq" id="WP_156206521.1">
    <property type="nucleotide sequence ID" value="NZ_WHPN01000294.1"/>
</dbReference>
<dbReference type="Pfam" id="PF01547">
    <property type="entry name" value="SBP_bac_1"/>
    <property type="match status" value="1"/>
</dbReference>
<dbReference type="PANTHER" id="PTHR43649">
    <property type="entry name" value="ARABINOSE-BINDING PROTEIN-RELATED"/>
    <property type="match status" value="1"/>
</dbReference>
<name>A0ABQ7FH91_9ACTN</name>
<dbReference type="Gene3D" id="3.40.190.10">
    <property type="entry name" value="Periplasmic binding protein-like II"/>
    <property type="match status" value="2"/>
</dbReference>
<dbReference type="InterPro" id="IPR006059">
    <property type="entry name" value="SBP"/>
</dbReference>
<organism evidence="2 3">
    <name type="scientific">Streptomyces lycii</name>
    <dbReference type="NCBI Taxonomy" id="2654337"/>
    <lineage>
        <taxon>Bacteria</taxon>
        <taxon>Bacillati</taxon>
        <taxon>Actinomycetota</taxon>
        <taxon>Actinomycetes</taxon>
        <taxon>Kitasatosporales</taxon>
        <taxon>Streptomycetaceae</taxon>
        <taxon>Streptomyces</taxon>
    </lineage>
</organism>
<sequence length="422" mass="46004">MRAGRNVSMRRSAAGLLALGLLAAGCGGSGGSGGDGTVTIRYSWWGDASRAKLINETVDLFEKKHPKIKVKTDFLEYADFWKKFATQSAGGGAPDVFQNSAAFLREYGDKNVLLDLNSQVEAGKLNMEGFRAGLEKAGEIDGKLLAVPVGGNTFSLIYNVEEFEKAGIEPEKGWTWDDYQAGIEKISKKGGIKGAASNAGVMYFYDLLLRQQGKAFFTEDGKLGFAKSDLKKWWSDNYADVRNGTLISQKKADQAAPKSTMSSDLVASEFSWDNFIVRWSAETDTEMALAPIPTTDGKKTGQYYSSLMLSGYARTEHPAEVAQFIDFMVHEPEVGKVMGYNRGVLATEAQYEAYRPEGPDKLVAEYEEEVTDLIEPMTPHPAGTSVAEAAFLRIWGDVAHGKSSVDEGVDQFFSEAEQALGS</sequence>
<dbReference type="InterPro" id="IPR050490">
    <property type="entry name" value="Bact_solute-bd_prot1"/>
</dbReference>
<keyword evidence="1" id="KW-0732">Signal</keyword>
<keyword evidence="3" id="KW-1185">Reference proteome</keyword>
<reference evidence="2 3" key="1">
    <citation type="submission" date="2019-10" db="EMBL/GenBank/DDBJ databases">
        <title>Streptomyces tenebrisbrunneis sp.nov., an endogenous actinomycete isolated from of Lycium ruthenicum.</title>
        <authorList>
            <person name="Ma L."/>
        </authorList>
    </citation>
    <scope>NUCLEOTIDE SEQUENCE [LARGE SCALE GENOMIC DNA]</scope>
    <source>
        <strain evidence="2 3">TRM 66187</strain>
    </source>
</reference>
<evidence type="ECO:0000313" key="3">
    <source>
        <dbReference type="Proteomes" id="UP000621266"/>
    </source>
</evidence>
<proteinExistence type="predicted"/>
<feature type="signal peptide" evidence="1">
    <location>
        <begin position="1"/>
        <end position="23"/>
    </location>
</feature>
<dbReference type="PANTHER" id="PTHR43649:SF30">
    <property type="entry name" value="ABC TRANSPORTER SUBSTRATE-BINDING PROTEIN"/>
    <property type="match status" value="1"/>
</dbReference>
<comment type="caution">
    <text evidence="2">The sequence shown here is derived from an EMBL/GenBank/DDBJ whole genome shotgun (WGS) entry which is preliminary data.</text>
</comment>
<evidence type="ECO:0000256" key="1">
    <source>
        <dbReference type="SAM" id="SignalP"/>
    </source>
</evidence>
<accession>A0ABQ7FH91</accession>
<gene>
    <name evidence="2" type="ORF">GCU69_16995</name>
</gene>
<dbReference type="Proteomes" id="UP000621266">
    <property type="component" value="Unassembled WGS sequence"/>
</dbReference>
<feature type="chain" id="PRO_5045987709" evidence="1">
    <location>
        <begin position="24"/>
        <end position="422"/>
    </location>
</feature>
<protein>
    <submittedName>
        <fullName evidence="2">Extracellular solute-binding protein</fullName>
    </submittedName>
</protein>
<evidence type="ECO:0000313" key="2">
    <source>
        <dbReference type="EMBL" id="KAF4407943.1"/>
    </source>
</evidence>
<dbReference type="SUPFAM" id="SSF53850">
    <property type="entry name" value="Periplasmic binding protein-like II"/>
    <property type="match status" value="1"/>
</dbReference>
<dbReference type="PROSITE" id="PS51257">
    <property type="entry name" value="PROKAR_LIPOPROTEIN"/>
    <property type="match status" value="1"/>
</dbReference>
<dbReference type="EMBL" id="WHPN01000294">
    <property type="protein sequence ID" value="KAF4407943.1"/>
    <property type="molecule type" value="Genomic_DNA"/>
</dbReference>